<dbReference type="Pfam" id="PF03432">
    <property type="entry name" value="Relaxase"/>
    <property type="match status" value="1"/>
</dbReference>
<keyword evidence="5" id="KW-0614">Plasmid</keyword>
<dbReference type="Pfam" id="PF22863">
    <property type="entry name" value="TraI_middle"/>
    <property type="match status" value="1"/>
</dbReference>
<feature type="compositionally biased region" description="Basic and acidic residues" evidence="1">
    <location>
        <begin position="301"/>
        <end position="314"/>
    </location>
</feature>
<geneLocation type="plasmid" evidence="5 6">
    <name>pACRY04</name>
</geneLocation>
<dbReference type="InterPro" id="IPR005094">
    <property type="entry name" value="Endonuclease_MobA/VirD2"/>
</dbReference>
<accession>A5FU73</accession>
<dbReference type="eggNOG" id="COG3843">
    <property type="taxonomic scope" value="Bacteria"/>
</dbReference>
<dbReference type="InterPro" id="IPR054462">
    <property type="entry name" value="TraI_M"/>
</dbReference>
<dbReference type="RefSeq" id="WP_011930820.1">
    <property type="nucleotide sequence ID" value="NC_009470.1"/>
</dbReference>
<evidence type="ECO:0000313" key="5">
    <source>
        <dbReference type="EMBL" id="ABQ29155.1"/>
    </source>
</evidence>
<evidence type="ECO:0000259" key="3">
    <source>
        <dbReference type="Pfam" id="PF18821"/>
    </source>
</evidence>
<feature type="region of interest" description="Disordered" evidence="1">
    <location>
        <begin position="587"/>
        <end position="608"/>
    </location>
</feature>
<feature type="region of interest" description="Disordered" evidence="1">
    <location>
        <begin position="301"/>
        <end position="350"/>
    </location>
</feature>
<reference evidence="5 6" key="1">
    <citation type="submission" date="2007-05" db="EMBL/GenBank/DDBJ databases">
        <title>Complete sequence of plasmid4 pACRY04 of Acidiphilium cryptum JF-5.</title>
        <authorList>
            <consortium name="US DOE Joint Genome Institute"/>
            <person name="Copeland A."/>
            <person name="Lucas S."/>
            <person name="Lapidus A."/>
            <person name="Barry K."/>
            <person name="Detter J.C."/>
            <person name="Glavina del Rio T."/>
            <person name="Hammon N."/>
            <person name="Israni S."/>
            <person name="Dalin E."/>
            <person name="Tice H."/>
            <person name="Pitluck S."/>
            <person name="Sims D."/>
            <person name="Brettin T."/>
            <person name="Bruce D."/>
            <person name="Han C."/>
            <person name="Schmutz J."/>
            <person name="Larimer F."/>
            <person name="Land M."/>
            <person name="Hauser L."/>
            <person name="Kyrpides N."/>
            <person name="Kim E."/>
            <person name="Magnuson T."/>
            <person name="Richardson P."/>
        </authorList>
    </citation>
    <scope>NUCLEOTIDE SEQUENCE [LARGE SCALE GENOMIC DNA]</scope>
    <source>
        <strain evidence="5 6">JF-5</strain>
        <plasmid evidence="6">Plasmid pACRY04</plasmid>
    </source>
</reference>
<proteinExistence type="predicted"/>
<name>A5FU73_ACICJ</name>
<dbReference type="Pfam" id="PF18821">
    <property type="entry name" value="LPD7"/>
    <property type="match status" value="1"/>
</dbReference>
<evidence type="ECO:0000259" key="2">
    <source>
        <dbReference type="Pfam" id="PF03432"/>
    </source>
</evidence>
<organism evidence="5 6">
    <name type="scientific">Acidiphilium cryptum (strain JF-5)</name>
    <dbReference type="NCBI Taxonomy" id="349163"/>
    <lineage>
        <taxon>Bacteria</taxon>
        <taxon>Pseudomonadati</taxon>
        <taxon>Pseudomonadota</taxon>
        <taxon>Alphaproteobacteria</taxon>
        <taxon>Acetobacterales</taxon>
        <taxon>Acidocellaceae</taxon>
        <taxon>Acidiphilium</taxon>
    </lineage>
</organism>
<evidence type="ECO:0000256" key="1">
    <source>
        <dbReference type="SAM" id="MobiDB-lite"/>
    </source>
</evidence>
<dbReference type="HOGENOM" id="CLU_016163_1_1_5"/>
<dbReference type="KEGG" id="acr:Acry_3557"/>
<dbReference type="InterPro" id="IPR049751">
    <property type="entry name" value="TraI/MobA_relaxases"/>
</dbReference>
<feature type="compositionally biased region" description="Low complexity" evidence="1">
    <location>
        <begin position="590"/>
        <end position="599"/>
    </location>
</feature>
<feature type="domain" description="MobA/VirD2-like nuclease" evidence="2">
    <location>
        <begin position="27"/>
        <end position="159"/>
    </location>
</feature>
<protein>
    <submittedName>
        <fullName evidence="5">Relaxase/mobilization nuclease family protein</fullName>
    </submittedName>
</protein>
<sequence length="635" mass="72599">MIPKNISARGGGKRANGAAVFNRVAKYIEKEGGERGKTLTADCVLDARTAAVEMEAVAHTCPGCKEPAMHVVLSWQADEHPTERQQRDAVETVLKNLSRDGRDMSEHQWIAVLHKETEQDHLHILINRVHPETGRAVAPEWVDRSLHKAGREIEAAQGWRETPGLMKWSKERGQAIPTPAVEREAQQAKRKPERAANMESHSYSESLFSYVKSTGAEKELRQILRGDDATWADVQYSLGRHGLQLERAAKGGFTVTDGQNRVKASDAFRSVFSGKENRDRLERLGEWSPGDRGIAENIYSRHREPQQPEKEAVKEIPQQGQETPREQARPYRRDDPAAQERRARQAEERKQARAVLWDRYQEEKRAWAKKYSPPDKKWVAERYKQIGADLKAERELIRRRTKPRTQERIVAQSVAAFRAMERRDALRESLAEQRKASRPPGWQAWVIDQAQAGDKAAQSQLRAWQYAKSRTPEPVRERLEANDRQAPTRNDGVTAGVQWRRRWFLGGVEYKIDGKAAVIDKGDKIKIVGKGRASDQAIALGVALQAAKRGGNVRITGNRQFKERAADIAAQRGLFVKFEDRRAQQRYEMQRGQQAQQRSQVRRQKDYEVRRPSVAAVVARQRDQEKQRGRGWMRF</sequence>
<feature type="domain" description="TraI-like middle" evidence="4">
    <location>
        <begin position="193"/>
        <end position="281"/>
    </location>
</feature>
<feature type="region of interest" description="Disordered" evidence="1">
    <location>
        <begin position="179"/>
        <end position="199"/>
    </location>
</feature>
<keyword evidence="6" id="KW-1185">Reference proteome</keyword>
<gene>
    <name evidence="5" type="ordered locus">Acry_3557</name>
</gene>
<evidence type="ECO:0000313" key="6">
    <source>
        <dbReference type="Proteomes" id="UP000000245"/>
    </source>
</evidence>
<feature type="compositionally biased region" description="Basic and acidic residues" evidence="1">
    <location>
        <begin position="323"/>
        <end position="350"/>
    </location>
</feature>
<dbReference type="Proteomes" id="UP000000245">
    <property type="component" value="Plasmid pACRY04"/>
</dbReference>
<dbReference type="AlphaFoldDB" id="A5FU73"/>
<feature type="domain" description="Large polyvalent protein-associated" evidence="3">
    <location>
        <begin position="506"/>
        <end position="589"/>
    </location>
</feature>
<dbReference type="InterPro" id="IPR040677">
    <property type="entry name" value="LPD7"/>
</dbReference>
<dbReference type="NCBIfam" id="NF041893">
    <property type="entry name" value="TraI_MobP_relax"/>
    <property type="match status" value="1"/>
</dbReference>
<evidence type="ECO:0000259" key="4">
    <source>
        <dbReference type="Pfam" id="PF22863"/>
    </source>
</evidence>
<dbReference type="EMBL" id="CP000692">
    <property type="protein sequence ID" value="ABQ29155.1"/>
    <property type="molecule type" value="Genomic_DNA"/>
</dbReference>